<evidence type="ECO:0000313" key="4">
    <source>
        <dbReference type="EMBL" id="EMF44498.1"/>
    </source>
</evidence>
<dbReference type="Gene3D" id="3.90.1150.10">
    <property type="entry name" value="Aspartate Aminotransferase, domain 1"/>
    <property type="match status" value="1"/>
</dbReference>
<reference evidence="4 5" key="1">
    <citation type="submission" date="2013-01" db="EMBL/GenBank/DDBJ databases">
        <authorList>
            <person name="Harkins D.M."/>
            <person name="Durkin A.S."/>
            <person name="Brinkac L.M."/>
            <person name="Haft D.H."/>
            <person name="Selengut J.D."/>
            <person name="Sanka R."/>
            <person name="DePew J."/>
            <person name="Purushe J."/>
            <person name="Hartskeerl R.A."/>
            <person name="Ahmed A."/>
            <person name="van der Linden H."/>
            <person name="Goris M.G.A."/>
            <person name="Vinetz J.M."/>
            <person name="Sutton G.G."/>
            <person name="Nierman W.C."/>
            <person name="Fouts D.E."/>
        </authorList>
    </citation>
    <scope>NUCLEOTIDE SEQUENCE [LARGE SCALE GENOMIC DNA]</scope>
    <source>
        <strain evidence="4 5">TE 1992</strain>
    </source>
</reference>
<evidence type="ECO:0008006" key="6">
    <source>
        <dbReference type="Google" id="ProtNLM"/>
    </source>
</evidence>
<comment type="caution">
    <text evidence="4">The sequence shown here is derived from an EMBL/GenBank/DDBJ whole genome shotgun (WGS) entry which is preliminary data.</text>
</comment>
<dbReference type="GO" id="GO:0031071">
    <property type="term" value="F:cysteine desulfurase activity"/>
    <property type="evidence" value="ECO:0007669"/>
    <property type="project" value="UniProtKB-EC"/>
</dbReference>
<dbReference type="InterPro" id="IPR015422">
    <property type="entry name" value="PyrdxlP-dep_Trfase_small"/>
</dbReference>
<feature type="region of interest" description="Disordered" evidence="3">
    <location>
        <begin position="1"/>
        <end position="22"/>
    </location>
</feature>
<protein>
    <recommendedName>
        <fullName evidence="6">Cysteine desulfurase</fullName>
    </recommendedName>
</protein>
<evidence type="ECO:0000313" key="5">
    <source>
        <dbReference type="Proteomes" id="UP000011754"/>
    </source>
</evidence>
<comment type="cofactor">
    <cofactor evidence="1">
        <name>pyridoxal 5'-phosphate</name>
        <dbReference type="ChEBI" id="CHEBI:597326"/>
    </cofactor>
</comment>
<gene>
    <name evidence="4" type="ORF">LEP1GSC067_3674</name>
</gene>
<dbReference type="PANTHER" id="PTHR11601:SF34">
    <property type="entry name" value="CYSTEINE DESULFURASE"/>
    <property type="match status" value="1"/>
</dbReference>
<dbReference type="AlphaFoldDB" id="M3DTI8"/>
<name>M3DTI8_LEPIR</name>
<organism evidence="4 5">
    <name type="scientific">Leptospira interrogans serovar Lora str. TE 1992</name>
    <dbReference type="NCBI Taxonomy" id="1193028"/>
    <lineage>
        <taxon>Bacteria</taxon>
        <taxon>Pseudomonadati</taxon>
        <taxon>Spirochaetota</taxon>
        <taxon>Spirochaetia</taxon>
        <taxon>Leptospirales</taxon>
        <taxon>Leptospiraceae</taxon>
        <taxon>Leptospira</taxon>
    </lineage>
</organism>
<dbReference type="CDD" id="cd14270">
    <property type="entry name" value="UBA"/>
    <property type="match status" value="1"/>
</dbReference>
<dbReference type="SUPFAM" id="SSF53383">
    <property type="entry name" value="PLP-dependent transferases"/>
    <property type="match status" value="1"/>
</dbReference>
<proteinExistence type="predicted"/>
<dbReference type="EMBL" id="AKWW02000012">
    <property type="protein sequence ID" value="EMF44498.1"/>
    <property type="molecule type" value="Genomic_DNA"/>
</dbReference>
<evidence type="ECO:0000256" key="2">
    <source>
        <dbReference type="ARBA" id="ARBA00050776"/>
    </source>
</evidence>
<evidence type="ECO:0000256" key="3">
    <source>
        <dbReference type="SAM" id="MobiDB-lite"/>
    </source>
</evidence>
<accession>M3DTI8</accession>
<dbReference type="Proteomes" id="UP000011754">
    <property type="component" value="Unassembled WGS sequence"/>
</dbReference>
<sequence length="68" mass="7479">MEEAGFVISTGSSCKSRSREPAPSLLSMGFSEEEALRAIRISTGWFTTQEEVNELCIQIQSILQALTL</sequence>
<dbReference type="InterPro" id="IPR015424">
    <property type="entry name" value="PyrdxlP-dep_Trfase"/>
</dbReference>
<dbReference type="PANTHER" id="PTHR11601">
    <property type="entry name" value="CYSTEINE DESULFURYLASE FAMILY MEMBER"/>
    <property type="match status" value="1"/>
</dbReference>
<evidence type="ECO:0000256" key="1">
    <source>
        <dbReference type="ARBA" id="ARBA00001933"/>
    </source>
</evidence>
<comment type="catalytic activity">
    <reaction evidence="2">
        <text>(sulfur carrier)-H + L-cysteine = (sulfur carrier)-SH + L-alanine</text>
        <dbReference type="Rhea" id="RHEA:43892"/>
        <dbReference type="Rhea" id="RHEA-COMP:14737"/>
        <dbReference type="Rhea" id="RHEA-COMP:14739"/>
        <dbReference type="ChEBI" id="CHEBI:29917"/>
        <dbReference type="ChEBI" id="CHEBI:35235"/>
        <dbReference type="ChEBI" id="CHEBI:57972"/>
        <dbReference type="ChEBI" id="CHEBI:64428"/>
        <dbReference type="EC" id="2.8.1.7"/>
    </reaction>
</comment>